<name>A0A495X2I3_9PSEU</name>
<organism evidence="4 5">
    <name type="scientific">Saccharothrix variisporea</name>
    <dbReference type="NCBI Taxonomy" id="543527"/>
    <lineage>
        <taxon>Bacteria</taxon>
        <taxon>Bacillati</taxon>
        <taxon>Actinomycetota</taxon>
        <taxon>Actinomycetes</taxon>
        <taxon>Pseudonocardiales</taxon>
        <taxon>Pseudonocardiaceae</taxon>
        <taxon>Saccharothrix</taxon>
    </lineage>
</organism>
<dbReference type="InterPro" id="IPR029058">
    <property type="entry name" value="AB_hydrolase_fold"/>
</dbReference>
<protein>
    <recommendedName>
        <fullName evidence="3">AB hydrolase-1 domain-containing protein</fullName>
    </recommendedName>
</protein>
<dbReference type="PANTHER" id="PTHR22946:SF9">
    <property type="entry name" value="POLYKETIDE TRANSFERASE AF380"/>
    <property type="match status" value="1"/>
</dbReference>
<evidence type="ECO:0000259" key="3">
    <source>
        <dbReference type="Pfam" id="PF12697"/>
    </source>
</evidence>
<reference evidence="4 5" key="1">
    <citation type="submission" date="2018-10" db="EMBL/GenBank/DDBJ databases">
        <title>Sequencing the genomes of 1000 actinobacteria strains.</title>
        <authorList>
            <person name="Klenk H.-P."/>
        </authorList>
    </citation>
    <scope>NUCLEOTIDE SEQUENCE [LARGE SCALE GENOMIC DNA]</scope>
    <source>
        <strain evidence="4 5">DSM 43911</strain>
    </source>
</reference>
<proteinExistence type="inferred from homology"/>
<evidence type="ECO:0000256" key="2">
    <source>
        <dbReference type="ARBA" id="ARBA00038115"/>
    </source>
</evidence>
<keyword evidence="1" id="KW-0378">Hydrolase</keyword>
<gene>
    <name evidence="4" type="ORF">DFJ66_0569</name>
</gene>
<dbReference type="InterPro" id="IPR050261">
    <property type="entry name" value="FrsA_esterase"/>
</dbReference>
<sequence length="306" mass="32313">MATVGFVWIDEDTAVGPLRARVRHDPDRLLPGLVFVDGSGNSAVEDMTRWADRISGCGAAVLWHDKPGCGTSPGNWRDQSLADRAAEALAAVDVLRGRPGVDPDRVGLIGWSQGGWVSLLAAATAPVAHVVTVSGPGVSMAAQERWRIQRSVEAAGLPVAEAMAWVDERTRRLRAGDPVEDVLRDQERLRDQPWYPQVSLVYDLPERVSFFVRNMDLDPADLLPRVRCPLLALFGGADDLVPVPESVAVFAPHATGLAVFPGADHDLAVPGGDPLAAGFAPVLSAFLGAGTGPAPSPAPARTSPPA</sequence>
<evidence type="ECO:0000313" key="5">
    <source>
        <dbReference type="Proteomes" id="UP000272729"/>
    </source>
</evidence>
<feature type="domain" description="AB hydrolase-1" evidence="3">
    <location>
        <begin position="64"/>
        <end position="267"/>
    </location>
</feature>
<comment type="similarity">
    <text evidence="2">Belongs to the AB hydrolase superfamily. FUS2 hydrolase family.</text>
</comment>
<dbReference type="PANTHER" id="PTHR22946">
    <property type="entry name" value="DIENELACTONE HYDROLASE DOMAIN-CONTAINING PROTEIN-RELATED"/>
    <property type="match status" value="1"/>
</dbReference>
<dbReference type="SUPFAM" id="SSF53474">
    <property type="entry name" value="alpha/beta-Hydrolases"/>
    <property type="match status" value="1"/>
</dbReference>
<dbReference type="Proteomes" id="UP000272729">
    <property type="component" value="Unassembled WGS sequence"/>
</dbReference>
<dbReference type="Pfam" id="PF12697">
    <property type="entry name" value="Abhydrolase_6"/>
    <property type="match status" value="1"/>
</dbReference>
<evidence type="ECO:0000313" key="4">
    <source>
        <dbReference type="EMBL" id="RKT67394.1"/>
    </source>
</evidence>
<keyword evidence="5" id="KW-1185">Reference proteome</keyword>
<dbReference type="AlphaFoldDB" id="A0A495X2I3"/>
<dbReference type="EMBL" id="RBXR01000001">
    <property type="protein sequence ID" value="RKT67394.1"/>
    <property type="molecule type" value="Genomic_DNA"/>
</dbReference>
<dbReference type="Gene3D" id="3.40.50.1820">
    <property type="entry name" value="alpha/beta hydrolase"/>
    <property type="match status" value="1"/>
</dbReference>
<dbReference type="InterPro" id="IPR000073">
    <property type="entry name" value="AB_hydrolase_1"/>
</dbReference>
<accession>A0A495X2I3</accession>
<comment type="caution">
    <text evidence="4">The sequence shown here is derived from an EMBL/GenBank/DDBJ whole genome shotgun (WGS) entry which is preliminary data.</text>
</comment>
<dbReference type="GO" id="GO:0052689">
    <property type="term" value="F:carboxylic ester hydrolase activity"/>
    <property type="evidence" value="ECO:0007669"/>
    <property type="project" value="UniProtKB-ARBA"/>
</dbReference>
<evidence type="ECO:0000256" key="1">
    <source>
        <dbReference type="ARBA" id="ARBA00022801"/>
    </source>
</evidence>